<dbReference type="RefSeq" id="WP_148809988.1">
    <property type="nucleotide sequence ID" value="NZ_CP042243.1"/>
</dbReference>
<dbReference type="Pfam" id="PF00795">
    <property type="entry name" value="CN_hydrolase"/>
    <property type="match status" value="1"/>
</dbReference>
<keyword evidence="5" id="KW-1185">Reference proteome</keyword>
<dbReference type="Proteomes" id="UP000324646">
    <property type="component" value="Chromosome"/>
</dbReference>
<dbReference type="GO" id="GO:0006541">
    <property type="term" value="P:glutamine metabolic process"/>
    <property type="evidence" value="ECO:0007669"/>
    <property type="project" value="TreeGrafter"/>
</dbReference>
<dbReference type="InterPro" id="IPR003010">
    <property type="entry name" value="C-N_Hydrolase"/>
</dbReference>
<dbReference type="CDD" id="cd07572">
    <property type="entry name" value="nit"/>
    <property type="match status" value="1"/>
</dbReference>
<comment type="similarity">
    <text evidence="1">Belongs to the carbon-nitrogen hydrolase superfamily. NIT1/NIT2 family.</text>
</comment>
<accession>A0A5C0SG01</accession>
<dbReference type="InterPro" id="IPR045254">
    <property type="entry name" value="Nit1/2_C-N_Hydrolase"/>
</dbReference>
<dbReference type="PROSITE" id="PS01227">
    <property type="entry name" value="UPF0012"/>
    <property type="match status" value="1"/>
</dbReference>
<keyword evidence="2 4" id="KW-0378">Hydrolase</keyword>
<dbReference type="AlphaFoldDB" id="A0A5C0SG01"/>
<dbReference type="SUPFAM" id="SSF56317">
    <property type="entry name" value="Carbon-nitrogen hydrolase"/>
    <property type="match status" value="1"/>
</dbReference>
<dbReference type="PROSITE" id="PS50263">
    <property type="entry name" value="CN_HYDROLASE"/>
    <property type="match status" value="1"/>
</dbReference>
<dbReference type="GO" id="GO:0006528">
    <property type="term" value="P:asparagine metabolic process"/>
    <property type="evidence" value="ECO:0007669"/>
    <property type="project" value="TreeGrafter"/>
</dbReference>
<dbReference type="KEGG" id="crs:FQB35_11240"/>
<dbReference type="EMBL" id="CP042243">
    <property type="protein sequence ID" value="QEK12852.1"/>
    <property type="molecule type" value="Genomic_DNA"/>
</dbReference>
<reference evidence="4 5" key="1">
    <citation type="submission" date="2019-07" db="EMBL/GenBank/DDBJ databases">
        <title>Complete genome of Crassaminicella thermophila SY095.</title>
        <authorList>
            <person name="Li X."/>
        </authorList>
    </citation>
    <scope>NUCLEOTIDE SEQUENCE [LARGE SCALE GENOMIC DNA]</scope>
    <source>
        <strain evidence="4 5">SY095</strain>
    </source>
</reference>
<dbReference type="GO" id="GO:0006107">
    <property type="term" value="P:oxaloacetate metabolic process"/>
    <property type="evidence" value="ECO:0007669"/>
    <property type="project" value="TreeGrafter"/>
</dbReference>
<dbReference type="FunFam" id="3.60.110.10:FF:000002">
    <property type="entry name" value="Nitrilase family member 2"/>
    <property type="match status" value="1"/>
</dbReference>
<dbReference type="GO" id="GO:0050152">
    <property type="term" value="F:omega-amidase activity"/>
    <property type="evidence" value="ECO:0007669"/>
    <property type="project" value="TreeGrafter"/>
</dbReference>
<dbReference type="PANTHER" id="PTHR23088:SF30">
    <property type="entry name" value="OMEGA-AMIDASE NIT2"/>
    <property type="match status" value="1"/>
</dbReference>
<dbReference type="InterPro" id="IPR001110">
    <property type="entry name" value="UPF0012_CS"/>
</dbReference>
<gene>
    <name evidence="4" type="ORF">FQB35_11240</name>
</gene>
<organism evidence="4 5">
    <name type="scientific">Crassaminicella thermophila</name>
    <dbReference type="NCBI Taxonomy" id="2599308"/>
    <lineage>
        <taxon>Bacteria</taxon>
        <taxon>Bacillati</taxon>
        <taxon>Bacillota</taxon>
        <taxon>Clostridia</taxon>
        <taxon>Eubacteriales</taxon>
        <taxon>Clostridiaceae</taxon>
        <taxon>Crassaminicella</taxon>
    </lineage>
</organism>
<dbReference type="InterPro" id="IPR036526">
    <property type="entry name" value="C-N_Hydrolase_sf"/>
</dbReference>
<feature type="domain" description="CN hydrolase" evidence="3">
    <location>
        <begin position="4"/>
        <end position="248"/>
    </location>
</feature>
<dbReference type="PANTHER" id="PTHR23088">
    <property type="entry name" value="NITRILASE-RELATED"/>
    <property type="match status" value="1"/>
</dbReference>
<evidence type="ECO:0000256" key="2">
    <source>
        <dbReference type="ARBA" id="ARBA00022801"/>
    </source>
</evidence>
<name>A0A5C0SG01_CRATE</name>
<evidence type="ECO:0000313" key="5">
    <source>
        <dbReference type="Proteomes" id="UP000324646"/>
    </source>
</evidence>
<evidence type="ECO:0000259" key="3">
    <source>
        <dbReference type="PROSITE" id="PS50263"/>
    </source>
</evidence>
<proteinExistence type="inferred from homology"/>
<evidence type="ECO:0000256" key="1">
    <source>
        <dbReference type="ARBA" id="ARBA00010613"/>
    </source>
</evidence>
<dbReference type="Gene3D" id="3.60.110.10">
    <property type="entry name" value="Carbon-nitrogen hydrolase"/>
    <property type="match status" value="1"/>
</dbReference>
<evidence type="ECO:0000313" key="4">
    <source>
        <dbReference type="EMBL" id="QEK12852.1"/>
    </source>
</evidence>
<dbReference type="OrthoDB" id="9811121at2"/>
<sequence length="274" mass="31287">MKRLKVGICQIKVVEDKEKNIENAEKMIREAVRNGSQLIILPEMFNCPYENKYFPLFAENYPGKTTNALSNLAKTLGVYIIGGSIPEKDKDIIYNTSYIFDKKGNMIGKHRKVHLFDVDVEGGIKFKESDSLGYGEKVTVVDTEYCKIGVAICYDMRFPELMRLMALEGAEIIVVPAAFNMTTGPAHWDILLRARALDNQVYFIAASPSRNMEAAYHAYGHSSIVNPWGEIISKADENECIIYGEIDFEKIKKVRKELPLLKHRRTDLYELYKK</sequence>
<protein>
    <submittedName>
        <fullName evidence="4">Carbon-nitrogen hydrolase family protein</fullName>
    </submittedName>
</protein>